<comment type="caution">
    <text evidence="2">The sequence shown here is derived from an EMBL/GenBank/DDBJ whole genome shotgun (WGS) entry which is preliminary data.</text>
</comment>
<keyword evidence="3" id="KW-1185">Reference proteome</keyword>
<dbReference type="GeneID" id="40320292"/>
<dbReference type="EMBL" id="MKKU01000467">
    <property type="protein sequence ID" value="RNF11146.1"/>
    <property type="molecule type" value="Genomic_DNA"/>
</dbReference>
<name>A0A422P099_9TRYP</name>
<evidence type="ECO:0000256" key="1">
    <source>
        <dbReference type="SAM" id="MobiDB-lite"/>
    </source>
</evidence>
<proteinExistence type="predicted"/>
<dbReference type="AlphaFoldDB" id="A0A422P099"/>
<dbReference type="RefSeq" id="XP_029226328.1">
    <property type="nucleotide sequence ID" value="XM_029373556.1"/>
</dbReference>
<feature type="compositionally biased region" description="Basic and acidic residues" evidence="1">
    <location>
        <begin position="20"/>
        <end position="29"/>
    </location>
</feature>
<gene>
    <name evidence="2" type="ORF">Tco025E_06681</name>
</gene>
<dbReference type="Proteomes" id="UP000284403">
    <property type="component" value="Unassembled WGS sequence"/>
</dbReference>
<organism evidence="2 3">
    <name type="scientific">Trypanosoma conorhini</name>
    <dbReference type="NCBI Taxonomy" id="83891"/>
    <lineage>
        <taxon>Eukaryota</taxon>
        <taxon>Discoba</taxon>
        <taxon>Euglenozoa</taxon>
        <taxon>Kinetoplastea</taxon>
        <taxon>Metakinetoplastina</taxon>
        <taxon>Trypanosomatida</taxon>
        <taxon>Trypanosomatidae</taxon>
        <taxon>Trypanosoma</taxon>
    </lineage>
</organism>
<sequence>MMVHTSSYLGHLIVPPAKSTDVDAGERKPPSGHSCHASLPSCFTCTVPSPHRTRAHTPLTPSDSLPSGRCFTRSESPSRHHEPWPVSYPRRDVTLASEHLLRTKSLSVD</sequence>
<feature type="region of interest" description="Disordered" evidence="1">
    <location>
        <begin position="52"/>
        <end position="87"/>
    </location>
</feature>
<evidence type="ECO:0000313" key="2">
    <source>
        <dbReference type="EMBL" id="RNF11146.1"/>
    </source>
</evidence>
<protein>
    <submittedName>
        <fullName evidence="2">Uncharacterized protein</fullName>
    </submittedName>
</protein>
<feature type="region of interest" description="Disordered" evidence="1">
    <location>
        <begin position="14"/>
        <end position="38"/>
    </location>
</feature>
<feature type="compositionally biased region" description="Basic and acidic residues" evidence="1">
    <location>
        <begin position="76"/>
        <end position="87"/>
    </location>
</feature>
<reference evidence="2 3" key="1">
    <citation type="journal article" date="2018" name="BMC Genomics">
        <title>Genomic comparison of Trypanosoma conorhini and Trypanosoma rangeli to Trypanosoma cruzi strains of high and low virulence.</title>
        <authorList>
            <person name="Bradwell K.R."/>
            <person name="Koparde V.N."/>
            <person name="Matveyev A.V."/>
            <person name="Serrano M.G."/>
            <person name="Alves J.M."/>
            <person name="Parikh H."/>
            <person name="Huang B."/>
            <person name="Lee V."/>
            <person name="Espinosa-Alvarez O."/>
            <person name="Ortiz P.A."/>
            <person name="Costa-Martins A.G."/>
            <person name="Teixeira M.M."/>
            <person name="Buck G.A."/>
        </authorList>
    </citation>
    <scope>NUCLEOTIDE SEQUENCE [LARGE SCALE GENOMIC DNA]</scope>
    <source>
        <strain evidence="2 3">025E</strain>
    </source>
</reference>
<accession>A0A422P099</accession>
<evidence type="ECO:0000313" key="3">
    <source>
        <dbReference type="Proteomes" id="UP000284403"/>
    </source>
</evidence>